<feature type="signal peptide" evidence="4">
    <location>
        <begin position="1"/>
        <end position="21"/>
    </location>
</feature>
<dbReference type="SUPFAM" id="SSF52200">
    <property type="entry name" value="Toll/Interleukin receptor TIR domain"/>
    <property type="match status" value="1"/>
</dbReference>
<dbReference type="SUPFAM" id="SSF52075">
    <property type="entry name" value="Outer arm dynein light chain 1"/>
    <property type="match status" value="1"/>
</dbReference>
<dbReference type="Gene3D" id="3.40.50.10140">
    <property type="entry name" value="Toll/interleukin-1 receptor homology (TIR) domain"/>
    <property type="match status" value="1"/>
</dbReference>
<dbReference type="InterPro" id="IPR035897">
    <property type="entry name" value="Toll_tir_struct_dom_sf"/>
</dbReference>
<dbReference type="Proteomes" id="UP000663879">
    <property type="component" value="Unassembled WGS sequence"/>
</dbReference>
<protein>
    <submittedName>
        <fullName evidence="5">Uncharacterized protein</fullName>
    </submittedName>
</protein>
<feature type="transmembrane region" description="Helical" evidence="3">
    <location>
        <begin position="401"/>
        <end position="424"/>
    </location>
</feature>
<dbReference type="PROSITE" id="PS51450">
    <property type="entry name" value="LRR"/>
    <property type="match status" value="1"/>
</dbReference>
<keyword evidence="2" id="KW-0677">Repeat</keyword>
<dbReference type="PANTHER" id="PTHR15454">
    <property type="entry name" value="NISCHARIN RELATED"/>
    <property type="match status" value="1"/>
</dbReference>
<gene>
    <name evidence="5" type="ORF">OXX778_LOCUS8067</name>
</gene>
<keyword evidence="3" id="KW-1133">Transmembrane helix</keyword>
<keyword evidence="6" id="KW-1185">Reference proteome</keyword>
<comment type="caution">
    <text evidence="5">The sequence shown here is derived from an EMBL/GenBank/DDBJ whole genome shotgun (WGS) entry which is preliminary data.</text>
</comment>
<keyword evidence="3" id="KW-0472">Membrane</keyword>
<organism evidence="5 6">
    <name type="scientific">Brachionus calyciflorus</name>
    <dbReference type="NCBI Taxonomy" id="104777"/>
    <lineage>
        <taxon>Eukaryota</taxon>
        <taxon>Metazoa</taxon>
        <taxon>Spiralia</taxon>
        <taxon>Gnathifera</taxon>
        <taxon>Rotifera</taxon>
        <taxon>Eurotatoria</taxon>
        <taxon>Monogononta</taxon>
        <taxon>Pseudotrocha</taxon>
        <taxon>Ploima</taxon>
        <taxon>Brachionidae</taxon>
        <taxon>Brachionus</taxon>
    </lineage>
</organism>
<proteinExistence type="predicted"/>
<keyword evidence="1" id="KW-0433">Leucine-rich repeat</keyword>
<dbReference type="GO" id="GO:0005737">
    <property type="term" value="C:cytoplasm"/>
    <property type="evidence" value="ECO:0007669"/>
    <property type="project" value="TreeGrafter"/>
</dbReference>
<dbReference type="EMBL" id="CAJNOC010001080">
    <property type="protein sequence ID" value="CAF0833054.1"/>
    <property type="molecule type" value="Genomic_DNA"/>
</dbReference>
<dbReference type="AlphaFoldDB" id="A0A813US13"/>
<name>A0A813US13_9BILA</name>
<evidence type="ECO:0000256" key="2">
    <source>
        <dbReference type="ARBA" id="ARBA00022737"/>
    </source>
</evidence>
<evidence type="ECO:0000256" key="4">
    <source>
        <dbReference type="SAM" id="SignalP"/>
    </source>
</evidence>
<dbReference type="Gene3D" id="3.80.10.10">
    <property type="entry name" value="Ribonuclease Inhibitor"/>
    <property type="match status" value="1"/>
</dbReference>
<accession>A0A813US13</accession>
<dbReference type="OrthoDB" id="10495482at2759"/>
<evidence type="ECO:0000313" key="5">
    <source>
        <dbReference type="EMBL" id="CAF0833054.1"/>
    </source>
</evidence>
<keyword evidence="3" id="KW-0812">Transmembrane</keyword>
<reference evidence="5" key="1">
    <citation type="submission" date="2021-02" db="EMBL/GenBank/DDBJ databases">
        <authorList>
            <person name="Nowell W R."/>
        </authorList>
    </citation>
    <scope>NUCLEOTIDE SEQUENCE</scope>
    <source>
        <strain evidence="5">Ploen Becks lab</strain>
    </source>
</reference>
<evidence type="ECO:0000256" key="3">
    <source>
        <dbReference type="SAM" id="Phobius"/>
    </source>
</evidence>
<evidence type="ECO:0000256" key="1">
    <source>
        <dbReference type="ARBA" id="ARBA00022614"/>
    </source>
</evidence>
<feature type="chain" id="PRO_5032996873" evidence="4">
    <location>
        <begin position="22"/>
        <end position="802"/>
    </location>
</feature>
<evidence type="ECO:0000313" key="6">
    <source>
        <dbReference type="Proteomes" id="UP000663879"/>
    </source>
</evidence>
<sequence>MGSRLIASLITLFIIPNVALAYNCTSSELSIPVSTGYWRVVFIFNCYPITLPNQLFPISFSSQSSKYNEIDLSPNVYTNIPITQLCPFKYLTHLDLSFNSIQTTANSFRDLSCLTGLKTLNLANNKISSPLMTSDFDDTLSAQLTSLNLTNNFIPYLESRVFIKSDGSSRFPNLEYLGLAYNGLKDFDLLWPLTLPQSNLLIDMKYNNISNLVNQMNLTFNNVIFKYPMIGNRYLDLTTNSLQGFDDYNLLQYGLHNEWHLKEFLFKISNYDLRQANLVRTFICFCPSFGQLTLFWFKLISSDFDRTSPIFQIYCSNTGVMTYVLDYPCGPTTKYTGPSTTTYSTLQPFNYKTTTNSPVTTLQALTANNSNISIVGIGNQLAETTSRSNSTITTSTINNDYFFLFFLFIPFFFILCLIFICCIGRWCQLRTNSMCSFICCPCFRPYDELIFGLKEYDATFCFNQSDENWLDEDLITPLTHQQNNFKIHKLSVPSRSGEKQNKEIENYLRKSKRIVLIFTQSFIKEDFRNKFFTNFLRNMKDDVNCVIIAINKDLDRQTFANYVKYLNSPYDPVNPRYRSRRSIFAVLKSRIKYNCGLREVEKLDINSRHFWRDFLYVMPFIHYNSNEPKVITESKKIPRLKSRNLNNNDSGLSYASEAKNQKSYRHVIIPIPDFMRTTLGGYKKEKSIDITEPARDRYNFQESQRNLFSSISQNSVLNTTPNSTRSLREERREIRRDISPLKNQRDLIQDRNIEVVNKRERSDSTDILALFAPGPNTVYPFEKKVKKLSKSRSKSIEDENSN</sequence>
<dbReference type="InterPro" id="IPR001611">
    <property type="entry name" value="Leu-rich_rpt"/>
</dbReference>
<dbReference type="InterPro" id="IPR032675">
    <property type="entry name" value="LRR_dom_sf"/>
</dbReference>
<keyword evidence="4" id="KW-0732">Signal</keyword>